<keyword evidence="3" id="KW-1185">Reference proteome</keyword>
<dbReference type="GeneID" id="40332840"/>
<name>A0A3R7R984_TRYRA</name>
<accession>A0A3R7R984</accession>
<sequence length="131" mass="14994">MPCGWVAKTSPCIVVGLFARNALRRFSGLKRDIRDVVFRSHTSAARCKTRRAHNPDSKMRRNSSVKRRRARPQQPRREACARRFSLPNRPSTAKTVSRACSRWGVLGQEGREPPKRLFRGVRDGNCLRVPL</sequence>
<evidence type="ECO:0000313" key="2">
    <source>
        <dbReference type="EMBL" id="RNE98195.1"/>
    </source>
</evidence>
<dbReference type="RefSeq" id="XP_029234508.1">
    <property type="nucleotide sequence ID" value="XM_029385623.1"/>
</dbReference>
<feature type="compositionally biased region" description="Basic residues" evidence="1">
    <location>
        <begin position="60"/>
        <end position="71"/>
    </location>
</feature>
<dbReference type="EMBL" id="MKGL01000484">
    <property type="protein sequence ID" value="RNE98195.1"/>
    <property type="molecule type" value="Genomic_DNA"/>
</dbReference>
<dbReference type="Proteomes" id="UP000283634">
    <property type="component" value="Unassembled WGS sequence"/>
</dbReference>
<comment type="caution">
    <text evidence="2">The sequence shown here is derived from an EMBL/GenBank/DDBJ whole genome shotgun (WGS) entry which is preliminary data.</text>
</comment>
<organism evidence="2 3">
    <name type="scientific">Trypanosoma rangeli</name>
    <dbReference type="NCBI Taxonomy" id="5698"/>
    <lineage>
        <taxon>Eukaryota</taxon>
        <taxon>Discoba</taxon>
        <taxon>Euglenozoa</taxon>
        <taxon>Kinetoplastea</taxon>
        <taxon>Metakinetoplastina</taxon>
        <taxon>Trypanosomatida</taxon>
        <taxon>Trypanosomatidae</taxon>
        <taxon>Trypanosoma</taxon>
        <taxon>Herpetosoma</taxon>
    </lineage>
</organism>
<dbReference type="AlphaFoldDB" id="A0A3R7R984"/>
<evidence type="ECO:0000256" key="1">
    <source>
        <dbReference type="SAM" id="MobiDB-lite"/>
    </source>
</evidence>
<proteinExistence type="predicted"/>
<gene>
    <name evidence="2" type="ORF">TraAM80_08907</name>
</gene>
<protein>
    <submittedName>
        <fullName evidence="2">Uncharacterized protein</fullName>
    </submittedName>
</protein>
<evidence type="ECO:0000313" key="3">
    <source>
        <dbReference type="Proteomes" id="UP000283634"/>
    </source>
</evidence>
<feature type="region of interest" description="Disordered" evidence="1">
    <location>
        <begin position="46"/>
        <end position="83"/>
    </location>
</feature>
<reference evidence="2 3" key="1">
    <citation type="journal article" date="2018" name="BMC Genomics">
        <title>Genomic comparison of Trypanosoma conorhini and Trypanosoma rangeli to Trypanosoma cruzi strains of high and low virulence.</title>
        <authorList>
            <person name="Bradwell K.R."/>
            <person name="Koparde V.N."/>
            <person name="Matveyev A.V."/>
            <person name="Serrano M.G."/>
            <person name="Alves J.M."/>
            <person name="Parikh H."/>
            <person name="Huang B."/>
            <person name="Lee V."/>
            <person name="Espinosa-Alvarez O."/>
            <person name="Ortiz P.A."/>
            <person name="Costa-Martins A.G."/>
            <person name="Teixeira M.M."/>
            <person name="Buck G.A."/>
        </authorList>
    </citation>
    <scope>NUCLEOTIDE SEQUENCE [LARGE SCALE GENOMIC DNA]</scope>
    <source>
        <strain evidence="2 3">AM80</strain>
    </source>
</reference>